<feature type="chain" id="PRO_5040473674" description="ZP domain-containing protein" evidence="4">
    <location>
        <begin position="19"/>
        <end position="657"/>
    </location>
</feature>
<feature type="region of interest" description="Disordered" evidence="3">
    <location>
        <begin position="370"/>
        <end position="425"/>
    </location>
</feature>
<dbReference type="GO" id="GO:0007339">
    <property type="term" value="P:binding of sperm to zona pellucida"/>
    <property type="evidence" value="ECO:0007669"/>
    <property type="project" value="TreeGrafter"/>
</dbReference>
<dbReference type="PRINTS" id="PR00023">
    <property type="entry name" value="ZPELLUCIDA"/>
</dbReference>
<gene>
    <name evidence="6" type="ORF">COCON_G00000630</name>
</gene>
<feature type="region of interest" description="Disordered" evidence="3">
    <location>
        <begin position="513"/>
        <end position="535"/>
    </location>
</feature>
<dbReference type="Pfam" id="PF00100">
    <property type="entry name" value="Zona_pellucida"/>
    <property type="match status" value="1"/>
</dbReference>
<dbReference type="InterPro" id="IPR055355">
    <property type="entry name" value="ZP-C"/>
</dbReference>
<dbReference type="AlphaFoldDB" id="A0A9Q1E0L0"/>
<name>A0A9Q1E0L0_CONCO</name>
<evidence type="ECO:0000259" key="5">
    <source>
        <dbReference type="PROSITE" id="PS51034"/>
    </source>
</evidence>
<keyword evidence="2" id="KW-0325">Glycoprotein</keyword>
<comment type="caution">
    <text evidence="6">The sequence shown here is derived from an EMBL/GenBank/DDBJ whole genome shotgun (WGS) entry which is preliminary data.</text>
</comment>
<keyword evidence="4" id="KW-0732">Signal</keyword>
<evidence type="ECO:0000313" key="7">
    <source>
        <dbReference type="Proteomes" id="UP001152803"/>
    </source>
</evidence>
<dbReference type="Gene3D" id="2.60.40.4100">
    <property type="entry name" value="Zona pellucida, ZP-C domain"/>
    <property type="match status" value="1"/>
</dbReference>
<evidence type="ECO:0000256" key="1">
    <source>
        <dbReference type="ARBA" id="ARBA00023157"/>
    </source>
</evidence>
<dbReference type="GO" id="GO:0032190">
    <property type="term" value="F:acrosin binding"/>
    <property type="evidence" value="ECO:0007669"/>
    <property type="project" value="TreeGrafter"/>
</dbReference>
<evidence type="ECO:0000313" key="6">
    <source>
        <dbReference type="EMBL" id="KAJ8287404.1"/>
    </source>
</evidence>
<dbReference type="InterPro" id="IPR048290">
    <property type="entry name" value="ZP_chr"/>
</dbReference>
<dbReference type="GO" id="GO:0035803">
    <property type="term" value="P:egg coat formation"/>
    <property type="evidence" value="ECO:0007669"/>
    <property type="project" value="TreeGrafter"/>
</dbReference>
<proteinExistence type="predicted"/>
<dbReference type="GO" id="GO:0031012">
    <property type="term" value="C:extracellular matrix"/>
    <property type="evidence" value="ECO:0007669"/>
    <property type="project" value="TreeGrafter"/>
</dbReference>
<dbReference type="InterPro" id="IPR001507">
    <property type="entry name" value="ZP_dom"/>
</dbReference>
<keyword evidence="7" id="KW-1185">Reference proteome</keyword>
<dbReference type="InterPro" id="IPR055356">
    <property type="entry name" value="ZP-N"/>
</dbReference>
<dbReference type="PANTHER" id="PTHR11576:SF2">
    <property type="entry name" value="ZONA PELLUCIDA SPERM-BINDING PROTEIN 3"/>
    <property type="match status" value="1"/>
</dbReference>
<organism evidence="6 7">
    <name type="scientific">Conger conger</name>
    <name type="common">Conger eel</name>
    <name type="synonym">Muraena conger</name>
    <dbReference type="NCBI Taxonomy" id="82655"/>
    <lineage>
        <taxon>Eukaryota</taxon>
        <taxon>Metazoa</taxon>
        <taxon>Chordata</taxon>
        <taxon>Craniata</taxon>
        <taxon>Vertebrata</taxon>
        <taxon>Euteleostomi</taxon>
        <taxon>Actinopterygii</taxon>
        <taxon>Neopterygii</taxon>
        <taxon>Teleostei</taxon>
        <taxon>Anguilliformes</taxon>
        <taxon>Congridae</taxon>
        <taxon>Conger</taxon>
    </lineage>
</organism>
<feature type="domain" description="ZP" evidence="5">
    <location>
        <begin position="82"/>
        <end position="324"/>
    </location>
</feature>
<dbReference type="GO" id="GO:2000344">
    <property type="term" value="P:positive regulation of acrosome reaction"/>
    <property type="evidence" value="ECO:0007669"/>
    <property type="project" value="TreeGrafter"/>
</dbReference>
<evidence type="ECO:0000256" key="2">
    <source>
        <dbReference type="ARBA" id="ARBA00023180"/>
    </source>
</evidence>
<dbReference type="PROSITE" id="PS51034">
    <property type="entry name" value="ZP_2"/>
    <property type="match status" value="1"/>
</dbReference>
<dbReference type="OrthoDB" id="8941595at2759"/>
<evidence type="ECO:0000256" key="3">
    <source>
        <dbReference type="SAM" id="MobiDB-lite"/>
    </source>
</evidence>
<feature type="signal peptide" evidence="4">
    <location>
        <begin position="1"/>
        <end position="18"/>
    </location>
</feature>
<reference evidence="6" key="1">
    <citation type="journal article" date="2023" name="Science">
        <title>Genome structures resolve the early diversification of teleost fishes.</title>
        <authorList>
            <person name="Parey E."/>
            <person name="Louis A."/>
            <person name="Montfort J."/>
            <person name="Bouchez O."/>
            <person name="Roques C."/>
            <person name="Iampietro C."/>
            <person name="Lluch J."/>
            <person name="Castinel A."/>
            <person name="Donnadieu C."/>
            <person name="Desvignes T."/>
            <person name="Floi Bucao C."/>
            <person name="Jouanno E."/>
            <person name="Wen M."/>
            <person name="Mejri S."/>
            <person name="Dirks R."/>
            <person name="Jansen H."/>
            <person name="Henkel C."/>
            <person name="Chen W.J."/>
            <person name="Zahm M."/>
            <person name="Cabau C."/>
            <person name="Klopp C."/>
            <person name="Thompson A.W."/>
            <person name="Robinson-Rechavi M."/>
            <person name="Braasch I."/>
            <person name="Lecointre G."/>
            <person name="Bobe J."/>
            <person name="Postlethwait J.H."/>
            <person name="Berthelot C."/>
            <person name="Roest Crollius H."/>
            <person name="Guiguen Y."/>
        </authorList>
    </citation>
    <scope>NUCLEOTIDE SEQUENCE</scope>
    <source>
        <strain evidence="6">Concon-B</strain>
    </source>
</reference>
<dbReference type="FunFam" id="2.60.40.4100:FF:000002">
    <property type="entry name" value="Zona pellucida sperm-binding protein 3"/>
    <property type="match status" value="1"/>
</dbReference>
<evidence type="ECO:0000256" key="4">
    <source>
        <dbReference type="SAM" id="SignalP"/>
    </source>
</evidence>
<keyword evidence="1" id="KW-1015">Disulfide bond</keyword>
<protein>
    <recommendedName>
        <fullName evidence="5">ZP domain-containing protein</fullName>
    </recommendedName>
</protein>
<dbReference type="Proteomes" id="UP001152803">
    <property type="component" value="Unassembled WGS sequence"/>
</dbReference>
<dbReference type="EMBL" id="JAFJMO010000001">
    <property type="protein sequence ID" value="KAJ8287404.1"/>
    <property type="molecule type" value="Genomic_DNA"/>
</dbReference>
<accession>A0A9Q1E0L0</accession>
<dbReference type="PANTHER" id="PTHR11576">
    <property type="entry name" value="ZONA PELLUCIDA SPERM-BINDING PROTEIN 3"/>
    <property type="match status" value="1"/>
</dbReference>
<feature type="compositionally biased region" description="Basic residues" evidence="3">
    <location>
        <begin position="396"/>
        <end position="424"/>
    </location>
</feature>
<dbReference type="SMART" id="SM00241">
    <property type="entry name" value="ZP"/>
    <property type="match status" value="1"/>
</dbReference>
<sequence>MWRLTLLCLFSIRRVSPALSVGNLDGPLSGHATDPEGVAENAWYPGVSLLGPVGGPSSNPLAMPSDPGAVVGGSADLELEVWCLGGQLTLGVRATPGGAELNRDALTLGDGCESNGLSVDYLWFTYDLTECGTRQSVLDGDVVYSNVLQYAPEPSSSVLQQVEAFSLPVYCTLDRNQGPVLMSVPVSTKSLGPGFSLRAMNGSWTGLAESVVFRWGEAIRLQAAVGRVGEEQRLYVPSCHATATPDPKSRPRVRLIMKKGCVAYVVSRRGRARFVPSERTDAVNFLFAAFSLAAPEIYLHCELAVLGQEMTPASKFCNYNQRTQRWEELSGDIAVCGCCRTQCPDPAPNSAPAGLRALVTVGPLVVESRGAAEPEAAPPPPRRSLGRPPPPLRVRLSPRRSRNRLRRDSRRSRPRRRGRARCPRRTWPSWTGSRCRTPPGWVTAGSTRVTWVYPPAPAHGGVLVVRRVPGGAGEAAVGRVPVGPLWAGVRGPAGASHSLDDEGLWRGYHDDPSAHDVWGQGTPPPPVSDPDPVLEESGRKRWGLALGALARLRSEPADREADPLAEVGLEGEGLVVQRTEVIRHKGRGRPYPEVLSALRSRLALTRSEGAAQKLRYEEEEQGQAQEEGVMKRRVLLEEDNVRPSSLRAVLRRMYKAE</sequence>
<dbReference type="InterPro" id="IPR042235">
    <property type="entry name" value="ZP-C_dom"/>
</dbReference>
<dbReference type="Gene3D" id="2.60.40.3210">
    <property type="entry name" value="Zona pellucida, ZP-N domain"/>
    <property type="match status" value="1"/>
</dbReference>
<feature type="compositionally biased region" description="Pro residues" evidence="3">
    <location>
        <begin position="376"/>
        <end position="392"/>
    </location>
</feature>
<dbReference type="Pfam" id="PF23344">
    <property type="entry name" value="ZP-N"/>
    <property type="match status" value="1"/>
</dbReference>